<dbReference type="OrthoDB" id="10059875at2759"/>
<dbReference type="InterPro" id="IPR032095">
    <property type="entry name" value="Sacchrp_dh-like_C"/>
</dbReference>
<dbReference type="FunFam" id="3.30.360.10:FF:000008">
    <property type="entry name" value="Alpha-aminoadipic semialdehyde synthase, mitochondrial"/>
    <property type="match status" value="1"/>
</dbReference>
<evidence type="ECO:0000256" key="7">
    <source>
        <dbReference type="RuleBase" id="RU003836"/>
    </source>
</evidence>
<feature type="domain" description="PABS" evidence="8">
    <location>
        <begin position="14"/>
        <end position="251"/>
    </location>
</feature>
<dbReference type="PANTHER" id="PTHR11133:SF22">
    <property type="entry name" value="ALPHA-AMINOADIPIC SEMIALDEHYDE SYNTHASE, MITOCHONDRIAL"/>
    <property type="match status" value="1"/>
</dbReference>
<dbReference type="GO" id="GO:0015940">
    <property type="term" value="P:pantothenate biosynthetic process"/>
    <property type="evidence" value="ECO:0007669"/>
    <property type="project" value="UniProtKB-ARBA"/>
</dbReference>
<dbReference type="FunFam" id="3.40.50.720:FF:000072">
    <property type="entry name" value="Saccharopine dehydrogenase [NADP(+), L-glutamate-forming]"/>
    <property type="match status" value="1"/>
</dbReference>
<protein>
    <submittedName>
        <fullName evidence="9">Putative chimeric spermidine synthase/saccharopine reductase</fullName>
    </submittedName>
</protein>
<dbReference type="FunFam" id="3.40.50.150:FF:000013">
    <property type="entry name" value="Spermidine synthase"/>
    <property type="match status" value="1"/>
</dbReference>
<dbReference type="GeneID" id="37012388"/>
<dbReference type="Gene3D" id="3.40.50.150">
    <property type="entry name" value="Vaccinia Virus protein VP39"/>
    <property type="match status" value="1"/>
</dbReference>
<feature type="non-terminal residue" evidence="9">
    <location>
        <position position="1"/>
    </location>
</feature>
<dbReference type="HAMAP" id="MF_00198">
    <property type="entry name" value="Spermidine_synth"/>
    <property type="match status" value="1"/>
</dbReference>
<evidence type="ECO:0000256" key="5">
    <source>
        <dbReference type="ARBA" id="ARBA00023154"/>
    </source>
</evidence>
<dbReference type="Gene3D" id="2.30.140.10">
    <property type="entry name" value="Spermidine synthase, tetramerisation domain"/>
    <property type="match status" value="1"/>
</dbReference>
<dbReference type="PROSITE" id="PS01330">
    <property type="entry name" value="PABS_1"/>
    <property type="match status" value="1"/>
</dbReference>
<name>A0A316U6V6_9BASI</name>
<feature type="active site" description="Proton acceptor" evidence="6">
    <location>
        <position position="171"/>
    </location>
</feature>
<dbReference type="FunFam" id="2.30.140.10:FF:000001">
    <property type="entry name" value="SPE3p Spermidine synthase"/>
    <property type="match status" value="1"/>
</dbReference>
<dbReference type="NCBIfam" id="TIGR00417">
    <property type="entry name" value="speE"/>
    <property type="match status" value="1"/>
</dbReference>
<dbReference type="Gene3D" id="3.40.50.720">
    <property type="entry name" value="NAD(P)-binding Rossmann-like Domain"/>
    <property type="match status" value="1"/>
</dbReference>
<dbReference type="InterPro" id="IPR037163">
    <property type="entry name" value="Spermidine_synt_N_sf"/>
</dbReference>
<dbReference type="GO" id="GO:0004753">
    <property type="term" value="F:saccharopine dehydrogenase activity"/>
    <property type="evidence" value="ECO:0007669"/>
    <property type="project" value="TreeGrafter"/>
</dbReference>
<dbReference type="GO" id="GO:0019878">
    <property type="term" value="P:lysine biosynthetic process via aminoadipic acid"/>
    <property type="evidence" value="ECO:0007669"/>
    <property type="project" value="TreeGrafter"/>
</dbReference>
<evidence type="ECO:0000259" key="8">
    <source>
        <dbReference type="PROSITE" id="PS51006"/>
    </source>
</evidence>
<dbReference type="Gene3D" id="1.10.1870.10">
    <property type="entry name" value="Domain 3, Saccharopine reductase"/>
    <property type="match status" value="1"/>
</dbReference>
<dbReference type="Pfam" id="PF17284">
    <property type="entry name" value="Spermine_synt_N"/>
    <property type="match status" value="1"/>
</dbReference>
<dbReference type="PROSITE" id="PS51006">
    <property type="entry name" value="PABS_2"/>
    <property type="match status" value="1"/>
</dbReference>
<evidence type="ECO:0000256" key="1">
    <source>
        <dbReference type="ARBA" id="ARBA00007867"/>
    </source>
</evidence>
<dbReference type="InterPro" id="IPR030374">
    <property type="entry name" value="PABS"/>
</dbReference>
<evidence type="ECO:0000256" key="3">
    <source>
        <dbReference type="ARBA" id="ARBA00022857"/>
    </source>
</evidence>
<dbReference type="AlphaFoldDB" id="A0A316U6V6"/>
<sequence length="782" mass="85155">MTEATVITHPLVRDGWFVEANPQWPGQGMSLQVSRILHHEQSKFQDVLVFESTTYGNVLVLDGVIQCTERDEFSYQEMIAHLPLASHPDPKRVLVIGGGDGGVLREVVKHPSVEEVILCDIDEAVPRVSSKYLPKMAAGLTHTKVKVIIGDGFAFLKEEANKAAFDCIITDSSDPVGPAEALFQPPFFKLLKEALKPGGHISTQAECLWLHLPLISELRKSVNELFPVADYAFTTIPTYPCGQIGFVVCSLEPQRNVRQALREIPGCRYWSPKVHTSAFTLPEFARKVIEDGAPAPGPVVATGEGEGTATKRAAKKILLLGSGYVARPFAEYVTRYSEFSLTVASSKIENAEKLSAGLPRTTAASVDVNNTSSLESAIAAHDVVISLIPYTYHADVIKAACKSKTNVVTTSYVSDAIRELEPEIKKAGITVMNEIGLDPGLDHLYAVKAIDDIHKQGGQIKSFLSYCGGLPAPEAATNPLGYKFSWSSRGVLLALRNTAKFWQAPHKEAQVVSGLDLMASAQPFKTGNPAFNFVAYPNRDSTPFREWYNIPEAETCIRGTLRYGGFPEFVLALVKLGFLDDSDSAQEWLKASSGFTWPQVVAKMLGAPSSDSSAVLSAIQSKVTFKDEQQKATLLQGFRWLGFFDSSAKVTVRGTPSQNKAGYGNPLDTLCATLEEKCAYERGERDMVMLQHRFEVVFPTTPKGETQTLTSTLLDYGHPAGHSSMARLVGVPCGVATRLLLEGHPGLNVPGGGILAPYTEAVCKPLREELVKEGIALKEEWI</sequence>
<dbReference type="InterPro" id="IPR051168">
    <property type="entry name" value="AASS"/>
</dbReference>
<evidence type="ECO:0000313" key="10">
    <source>
        <dbReference type="Proteomes" id="UP000245942"/>
    </source>
</evidence>
<dbReference type="GO" id="GO:0016765">
    <property type="term" value="F:transferase activity, transferring alkyl or aryl (other than methyl) groups"/>
    <property type="evidence" value="ECO:0007669"/>
    <property type="project" value="UniProtKB-ARBA"/>
</dbReference>
<dbReference type="InterPro" id="IPR030373">
    <property type="entry name" value="PABS_CS"/>
</dbReference>
<dbReference type="Pfam" id="PF03435">
    <property type="entry name" value="Sacchrp_dh_NADP"/>
    <property type="match status" value="1"/>
</dbReference>
<dbReference type="InterPro" id="IPR005097">
    <property type="entry name" value="Sacchrp_dh_NADP-bd"/>
</dbReference>
<evidence type="ECO:0000313" key="9">
    <source>
        <dbReference type="EMBL" id="PWN20922.1"/>
    </source>
</evidence>
<evidence type="ECO:0000256" key="4">
    <source>
        <dbReference type="ARBA" id="ARBA00023002"/>
    </source>
</evidence>
<dbReference type="Proteomes" id="UP000245942">
    <property type="component" value="Unassembled WGS sequence"/>
</dbReference>
<keyword evidence="10" id="KW-1185">Reference proteome</keyword>
<dbReference type="Pfam" id="PF01564">
    <property type="entry name" value="Spermine_synth"/>
    <property type="match status" value="1"/>
</dbReference>
<keyword evidence="6" id="KW-0620">Polyamine biosynthesis</keyword>
<dbReference type="Gene3D" id="3.30.360.10">
    <property type="entry name" value="Dihydrodipicolinate Reductase, domain 2"/>
    <property type="match status" value="1"/>
</dbReference>
<dbReference type="PANTHER" id="PTHR11133">
    <property type="entry name" value="SACCHAROPINE DEHYDROGENASE"/>
    <property type="match status" value="1"/>
</dbReference>
<keyword evidence="5" id="KW-0028">Amino-acid biosynthesis</keyword>
<keyword evidence="2 6" id="KW-0808">Transferase</keyword>
<evidence type="ECO:0000256" key="2">
    <source>
        <dbReference type="ARBA" id="ARBA00022679"/>
    </source>
</evidence>
<dbReference type="EMBL" id="KZ819326">
    <property type="protein sequence ID" value="PWN20922.1"/>
    <property type="molecule type" value="Genomic_DNA"/>
</dbReference>
<dbReference type="InterPro" id="IPR035246">
    <property type="entry name" value="Spermidine_synt_N"/>
</dbReference>
<reference evidence="9 10" key="1">
    <citation type="journal article" date="2018" name="Mol. Biol. Evol.">
        <title>Broad Genomic Sampling Reveals a Smut Pathogenic Ancestry of the Fungal Clade Ustilaginomycotina.</title>
        <authorList>
            <person name="Kijpornyongpan T."/>
            <person name="Mondo S.J."/>
            <person name="Barry K."/>
            <person name="Sandor L."/>
            <person name="Lee J."/>
            <person name="Lipzen A."/>
            <person name="Pangilinan J."/>
            <person name="LaButti K."/>
            <person name="Hainaut M."/>
            <person name="Henrissat B."/>
            <person name="Grigoriev I.V."/>
            <person name="Spatafora J.W."/>
            <person name="Aime M.C."/>
        </authorList>
    </citation>
    <scope>NUCLEOTIDE SEQUENCE [LARGE SCALE GENOMIC DNA]</scope>
    <source>
        <strain evidence="9 10">MCA 4718</strain>
    </source>
</reference>
<dbReference type="NCBIfam" id="NF002010">
    <property type="entry name" value="PRK00811.1"/>
    <property type="match status" value="1"/>
</dbReference>
<accession>A0A316U6V6</accession>
<proteinExistence type="inferred from homology"/>
<dbReference type="GO" id="GO:0006596">
    <property type="term" value="P:polyamine biosynthetic process"/>
    <property type="evidence" value="ECO:0007669"/>
    <property type="project" value="UniProtKB-UniRule"/>
</dbReference>
<dbReference type="CDD" id="cd02440">
    <property type="entry name" value="AdoMet_MTases"/>
    <property type="match status" value="1"/>
</dbReference>
<organism evidence="9 10">
    <name type="scientific">Pseudomicrostroma glucosiphilum</name>
    <dbReference type="NCBI Taxonomy" id="1684307"/>
    <lineage>
        <taxon>Eukaryota</taxon>
        <taxon>Fungi</taxon>
        <taxon>Dikarya</taxon>
        <taxon>Basidiomycota</taxon>
        <taxon>Ustilaginomycotina</taxon>
        <taxon>Exobasidiomycetes</taxon>
        <taxon>Microstromatales</taxon>
        <taxon>Microstromatales incertae sedis</taxon>
        <taxon>Pseudomicrostroma</taxon>
    </lineage>
</organism>
<dbReference type="STRING" id="1684307.A0A316U6V6"/>
<evidence type="ECO:0000256" key="6">
    <source>
        <dbReference type="PROSITE-ProRule" id="PRU00354"/>
    </source>
</evidence>
<dbReference type="SUPFAM" id="SSF53335">
    <property type="entry name" value="S-adenosyl-L-methionine-dependent methyltransferases"/>
    <property type="match status" value="1"/>
</dbReference>
<keyword evidence="3" id="KW-0521">NADP</keyword>
<dbReference type="InterPro" id="IPR001045">
    <property type="entry name" value="Spermi_synthase"/>
</dbReference>
<dbReference type="InterPro" id="IPR036291">
    <property type="entry name" value="NAD(P)-bd_dom_sf"/>
</dbReference>
<dbReference type="Pfam" id="PF16653">
    <property type="entry name" value="Sacchrp_dh_C"/>
    <property type="match status" value="1"/>
</dbReference>
<gene>
    <name evidence="9" type="ORF">BCV69DRAFT_259102</name>
</gene>
<keyword evidence="4" id="KW-0560">Oxidoreductase</keyword>
<comment type="similarity">
    <text evidence="1 7">Belongs to the spermidine/spermine synthase family.</text>
</comment>
<dbReference type="SUPFAM" id="SSF51735">
    <property type="entry name" value="NAD(P)-binding Rossmann-fold domains"/>
    <property type="match status" value="1"/>
</dbReference>
<dbReference type="RefSeq" id="XP_025348082.1">
    <property type="nucleotide sequence ID" value="XM_025490654.1"/>
</dbReference>
<dbReference type="SUPFAM" id="SSF55347">
    <property type="entry name" value="Glyceraldehyde-3-phosphate dehydrogenase-like, C-terminal domain"/>
    <property type="match status" value="1"/>
</dbReference>
<dbReference type="GO" id="GO:0005737">
    <property type="term" value="C:cytoplasm"/>
    <property type="evidence" value="ECO:0007669"/>
    <property type="project" value="TreeGrafter"/>
</dbReference>
<dbReference type="InterPro" id="IPR029063">
    <property type="entry name" value="SAM-dependent_MTases_sf"/>
</dbReference>
<keyword evidence="5" id="KW-0457">Lysine biosynthesis</keyword>